<accession>A0A382G3B2</accession>
<reference evidence="1" key="1">
    <citation type="submission" date="2018-05" db="EMBL/GenBank/DDBJ databases">
        <authorList>
            <person name="Lanie J.A."/>
            <person name="Ng W.-L."/>
            <person name="Kazmierczak K.M."/>
            <person name="Andrzejewski T.M."/>
            <person name="Davidsen T.M."/>
            <person name="Wayne K.J."/>
            <person name="Tettelin H."/>
            <person name="Glass J.I."/>
            <person name="Rusch D."/>
            <person name="Podicherti R."/>
            <person name="Tsui H.-C.T."/>
            <person name="Winkler M.E."/>
        </authorList>
    </citation>
    <scope>NUCLEOTIDE SEQUENCE</scope>
</reference>
<dbReference type="EMBL" id="UINC01052858">
    <property type="protein sequence ID" value="SVB68681.1"/>
    <property type="molecule type" value="Genomic_DNA"/>
</dbReference>
<organism evidence="1">
    <name type="scientific">marine metagenome</name>
    <dbReference type="NCBI Taxonomy" id="408172"/>
    <lineage>
        <taxon>unclassified sequences</taxon>
        <taxon>metagenomes</taxon>
        <taxon>ecological metagenomes</taxon>
    </lineage>
</organism>
<evidence type="ECO:0000313" key="1">
    <source>
        <dbReference type="EMBL" id="SVB68681.1"/>
    </source>
</evidence>
<feature type="non-terminal residue" evidence="1">
    <location>
        <position position="24"/>
    </location>
</feature>
<gene>
    <name evidence="1" type="ORF">METZ01_LOCUS221535</name>
</gene>
<name>A0A382G3B2_9ZZZZ</name>
<dbReference type="AlphaFoldDB" id="A0A382G3B2"/>
<proteinExistence type="predicted"/>
<sequence>MEAVQAPVIPDVAALIRDTPGTIS</sequence>
<protein>
    <submittedName>
        <fullName evidence="1">Uncharacterized protein</fullName>
    </submittedName>
</protein>